<evidence type="ECO:0000259" key="1">
    <source>
        <dbReference type="Pfam" id="PF13456"/>
    </source>
</evidence>
<gene>
    <name evidence="2" type="ORF">PVK06_016374</name>
</gene>
<accession>A0ABR0Q043</accession>
<evidence type="ECO:0000313" key="3">
    <source>
        <dbReference type="Proteomes" id="UP001358586"/>
    </source>
</evidence>
<dbReference type="InterPro" id="IPR002156">
    <property type="entry name" value="RNaseH_domain"/>
</dbReference>
<dbReference type="Gene3D" id="3.30.420.10">
    <property type="entry name" value="Ribonuclease H-like superfamily/Ribonuclease H"/>
    <property type="match status" value="1"/>
</dbReference>
<sequence length="144" mass="16268">MAMCRMAVCALWVIWTSRNKFIHEGKNQLGGQIAIFVQNYLNELDGLKSFIPKRRICVDRWNAPVGSRLKVNFDAAFNNHNKESCSRLVIRNSKVEVICSKIEMNSKILSVFVTEVVACLQALKLGLQLGLREVEVEGDSRSVI</sequence>
<dbReference type="EMBL" id="JARKNE010000005">
    <property type="protein sequence ID" value="KAK5832572.1"/>
    <property type="molecule type" value="Genomic_DNA"/>
</dbReference>
<organism evidence="2 3">
    <name type="scientific">Gossypium arboreum</name>
    <name type="common">Tree cotton</name>
    <name type="synonym">Gossypium nanking</name>
    <dbReference type="NCBI Taxonomy" id="29729"/>
    <lineage>
        <taxon>Eukaryota</taxon>
        <taxon>Viridiplantae</taxon>
        <taxon>Streptophyta</taxon>
        <taxon>Embryophyta</taxon>
        <taxon>Tracheophyta</taxon>
        <taxon>Spermatophyta</taxon>
        <taxon>Magnoliopsida</taxon>
        <taxon>eudicotyledons</taxon>
        <taxon>Gunneridae</taxon>
        <taxon>Pentapetalae</taxon>
        <taxon>rosids</taxon>
        <taxon>malvids</taxon>
        <taxon>Malvales</taxon>
        <taxon>Malvaceae</taxon>
        <taxon>Malvoideae</taxon>
        <taxon>Gossypium</taxon>
    </lineage>
</organism>
<reference evidence="2 3" key="1">
    <citation type="submission" date="2023-03" db="EMBL/GenBank/DDBJ databases">
        <title>WGS of Gossypium arboreum.</title>
        <authorList>
            <person name="Yu D."/>
        </authorList>
    </citation>
    <scope>NUCLEOTIDE SEQUENCE [LARGE SCALE GENOMIC DNA]</scope>
    <source>
        <tissue evidence="2">Leaf</tissue>
    </source>
</reference>
<evidence type="ECO:0000313" key="2">
    <source>
        <dbReference type="EMBL" id="KAK5832572.1"/>
    </source>
</evidence>
<keyword evidence="3" id="KW-1185">Reference proteome</keyword>
<dbReference type="InterPro" id="IPR036397">
    <property type="entry name" value="RNaseH_sf"/>
</dbReference>
<comment type="caution">
    <text evidence="2">The sequence shown here is derived from an EMBL/GenBank/DDBJ whole genome shotgun (WGS) entry which is preliminary data.</text>
</comment>
<protein>
    <recommendedName>
        <fullName evidence="1">RNase H type-1 domain-containing protein</fullName>
    </recommendedName>
</protein>
<dbReference type="PANTHER" id="PTHR47074">
    <property type="entry name" value="BNAC02G40300D PROTEIN"/>
    <property type="match status" value="1"/>
</dbReference>
<dbReference type="InterPro" id="IPR012337">
    <property type="entry name" value="RNaseH-like_sf"/>
</dbReference>
<dbReference type="InterPro" id="IPR052929">
    <property type="entry name" value="RNase_H-like_EbsB-rel"/>
</dbReference>
<dbReference type="SUPFAM" id="SSF53098">
    <property type="entry name" value="Ribonuclease H-like"/>
    <property type="match status" value="1"/>
</dbReference>
<name>A0ABR0Q043_GOSAR</name>
<proteinExistence type="predicted"/>
<feature type="domain" description="RNase H type-1" evidence="1">
    <location>
        <begin position="72"/>
        <end position="144"/>
    </location>
</feature>
<dbReference type="Proteomes" id="UP001358586">
    <property type="component" value="Chromosome 5"/>
</dbReference>
<dbReference type="PANTHER" id="PTHR47074:SF61">
    <property type="entry name" value="RNASE H TYPE-1 DOMAIN-CONTAINING PROTEIN"/>
    <property type="match status" value="1"/>
</dbReference>
<dbReference type="Pfam" id="PF13456">
    <property type="entry name" value="RVT_3"/>
    <property type="match status" value="1"/>
</dbReference>